<name>A0ABQ1WAW4_9FLAO</name>
<evidence type="ECO:0000313" key="6">
    <source>
        <dbReference type="EMBL" id="GGG23587.1"/>
    </source>
</evidence>
<keyword evidence="3 6" id="KW-0378">Hydrolase</keyword>
<dbReference type="Pfam" id="PF12867">
    <property type="entry name" value="DinB_2"/>
    <property type="match status" value="1"/>
</dbReference>
<organism evidence="6 7">
    <name type="scientific">Christiangramia forsetii</name>
    <dbReference type="NCBI Taxonomy" id="411153"/>
    <lineage>
        <taxon>Bacteria</taxon>
        <taxon>Pseudomonadati</taxon>
        <taxon>Bacteroidota</taxon>
        <taxon>Flavobacteriia</taxon>
        <taxon>Flavobacteriales</taxon>
        <taxon>Flavobacteriaceae</taxon>
        <taxon>Christiangramia</taxon>
    </lineage>
</organism>
<evidence type="ECO:0000256" key="3">
    <source>
        <dbReference type="ARBA" id="ARBA00022801"/>
    </source>
</evidence>
<comment type="caution">
    <text evidence="6">The sequence shown here is derived from an EMBL/GenBank/DDBJ whole genome shotgun (WGS) entry which is preliminary data.</text>
</comment>
<dbReference type="Gene3D" id="1.20.120.450">
    <property type="entry name" value="dinb family like domain"/>
    <property type="match status" value="1"/>
</dbReference>
<reference evidence="7" key="1">
    <citation type="journal article" date="2019" name="Int. J. Syst. Evol. Microbiol.">
        <title>The Global Catalogue of Microorganisms (GCM) 10K type strain sequencing project: providing services to taxonomists for standard genome sequencing and annotation.</title>
        <authorList>
            <consortium name="The Broad Institute Genomics Platform"/>
            <consortium name="The Broad Institute Genome Sequencing Center for Infectious Disease"/>
            <person name="Wu L."/>
            <person name="Ma J."/>
        </authorList>
    </citation>
    <scope>NUCLEOTIDE SEQUENCE [LARGE SCALE GENOMIC DNA]</scope>
    <source>
        <strain evidence="7">CGMCC 1.15422</strain>
    </source>
</reference>
<sequence>MTTEELETLRYPIGKFEIPQEISSEDIKKWITDISELPEKLNKAVRPLSKEQLDTPYRPEGWTLKQLVHHIADSHMSALLRFKWALTEDEPTIKAYDEKAFADLYDSKFAPVEISLDFISALHAKWVILLENMGASDFEKTFVHPQSGSRFKLKEILGHYSWHTRHHFAHLNNLLKNKGWQ</sequence>
<gene>
    <name evidence="6" type="ORF">GCM10011532_03450</name>
</gene>
<protein>
    <submittedName>
        <fullName evidence="6">Metal-dependent hydrolase</fullName>
    </submittedName>
</protein>
<feature type="domain" description="DinB-like" evidence="5">
    <location>
        <begin position="36"/>
        <end position="170"/>
    </location>
</feature>
<dbReference type="NCBIfam" id="NF009807">
    <property type="entry name" value="PRK13291.1"/>
    <property type="match status" value="1"/>
</dbReference>
<evidence type="ECO:0000313" key="7">
    <source>
        <dbReference type="Proteomes" id="UP000605733"/>
    </source>
</evidence>
<dbReference type="RefSeq" id="WP_011710396.1">
    <property type="nucleotide sequence ID" value="NZ_BMIX01000001.1"/>
</dbReference>
<keyword evidence="4" id="KW-0862">Zinc</keyword>
<accession>A0ABQ1WAW4</accession>
<keyword evidence="2" id="KW-0479">Metal-binding</keyword>
<evidence type="ECO:0000256" key="1">
    <source>
        <dbReference type="ARBA" id="ARBA00022490"/>
    </source>
</evidence>
<dbReference type="InterPro" id="IPR024775">
    <property type="entry name" value="DinB-like"/>
</dbReference>
<keyword evidence="1" id="KW-0963">Cytoplasm</keyword>
<dbReference type="HAMAP" id="MF_01256">
    <property type="entry name" value="YfiT_hydrol"/>
    <property type="match status" value="1"/>
</dbReference>
<evidence type="ECO:0000259" key="5">
    <source>
        <dbReference type="Pfam" id="PF12867"/>
    </source>
</evidence>
<dbReference type="GO" id="GO:0016787">
    <property type="term" value="F:hydrolase activity"/>
    <property type="evidence" value="ECO:0007669"/>
    <property type="project" value="UniProtKB-KW"/>
</dbReference>
<dbReference type="InterPro" id="IPR023774">
    <property type="entry name" value="Put_metal_dep_hydrolase_YfiT"/>
</dbReference>
<dbReference type="InterPro" id="IPR034660">
    <property type="entry name" value="DinB/YfiT-like"/>
</dbReference>
<dbReference type="SUPFAM" id="SSF109854">
    <property type="entry name" value="DinB/YfiT-like putative metalloenzymes"/>
    <property type="match status" value="1"/>
</dbReference>
<dbReference type="EMBL" id="BMIX01000001">
    <property type="protein sequence ID" value="GGG23587.1"/>
    <property type="molecule type" value="Genomic_DNA"/>
</dbReference>
<evidence type="ECO:0000256" key="2">
    <source>
        <dbReference type="ARBA" id="ARBA00022723"/>
    </source>
</evidence>
<proteinExistence type="inferred from homology"/>
<evidence type="ECO:0000256" key="4">
    <source>
        <dbReference type="ARBA" id="ARBA00022833"/>
    </source>
</evidence>
<keyword evidence="7" id="KW-1185">Reference proteome</keyword>
<dbReference type="Proteomes" id="UP000605733">
    <property type="component" value="Unassembled WGS sequence"/>
</dbReference>